<accession>A0A4C1XUI1</accession>
<evidence type="ECO:0000313" key="2">
    <source>
        <dbReference type="Proteomes" id="UP000299102"/>
    </source>
</evidence>
<dbReference type="AlphaFoldDB" id="A0A4C1XUI1"/>
<evidence type="ECO:0000313" key="1">
    <source>
        <dbReference type="EMBL" id="GBP66693.1"/>
    </source>
</evidence>
<name>A0A4C1XUI1_EUMVA</name>
<proteinExistence type="predicted"/>
<gene>
    <name evidence="1" type="ORF">EVAR_79048_1</name>
</gene>
<sequence>MLSSGIVTGSKTETSNSAKNRILKVKTGIVVKIENETKFRIKCGIKIRTENATEIGIRNSTEIKIKSGTAIENAIGISFDQEWNRNQKRVASESRVNEIDIESRTEIRIEKEIAISIL</sequence>
<comment type="caution">
    <text evidence="1">The sequence shown here is derived from an EMBL/GenBank/DDBJ whole genome shotgun (WGS) entry which is preliminary data.</text>
</comment>
<dbReference type="EMBL" id="BGZK01000964">
    <property type="protein sequence ID" value="GBP66693.1"/>
    <property type="molecule type" value="Genomic_DNA"/>
</dbReference>
<organism evidence="1 2">
    <name type="scientific">Eumeta variegata</name>
    <name type="common">Bagworm moth</name>
    <name type="synonym">Eumeta japonica</name>
    <dbReference type="NCBI Taxonomy" id="151549"/>
    <lineage>
        <taxon>Eukaryota</taxon>
        <taxon>Metazoa</taxon>
        <taxon>Ecdysozoa</taxon>
        <taxon>Arthropoda</taxon>
        <taxon>Hexapoda</taxon>
        <taxon>Insecta</taxon>
        <taxon>Pterygota</taxon>
        <taxon>Neoptera</taxon>
        <taxon>Endopterygota</taxon>
        <taxon>Lepidoptera</taxon>
        <taxon>Glossata</taxon>
        <taxon>Ditrysia</taxon>
        <taxon>Tineoidea</taxon>
        <taxon>Psychidae</taxon>
        <taxon>Oiketicinae</taxon>
        <taxon>Eumeta</taxon>
    </lineage>
</organism>
<dbReference type="Proteomes" id="UP000299102">
    <property type="component" value="Unassembled WGS sequence"/>
</dbReference>
<reference evidence="1 2" key="1">
    <citation type="journal article" date="2019" name="Commun. Biol.">
        <title>The bagworm genome reveals a unique fibroin gene that provides high tensile strength.</title>
        <authorList>
            <person name="Kono N."/>
            <person name="Nakamura H."/>
            <person name="Ohtoshi R."/>
            <person name="Tomita M."/>
            <person name="Numata K."/>
            <person name="Arakawa K."/>
        </authorList>
    </citation>
    <scope>NUCLEOTIDE SEQUENCE [LARGE SCALE GENOMIC DNA]</scope>
</reference>
<keyword evidence="2" id="KW-1185">Reference proteome</keyword>
<protein>
    <submittedName>
        <fullName evidence="1">Uncharacterized protein</fullName>
    </submittedName>
</protein>